<feature type="transmembrane region" description="Helical" evidence="6">
    <location>
        <begin position="28"/>
        <end position="49"/>
    </location>
</feature>
<evidence type="ECO:0000256" key="5">
    <source>
        <dbReference type="ARBA" id="ARBA00023136"/>
    </source>
</evidence>
<dbReference type="HAMAP" id="MF_01844">
    <property type="entry name" value="NhaA"/>
    <property type="match status" value="1"/>
</dbReference>
<sequence>MTLFFFVIALELKRELVLGELRNPRAAALPFFAALGGMLVPVVIYISILDGQPGVTGWGTVMATDTAFVIGALALFGKAIPASLRIFLVSLAVFDDVGAIMVVAIAYGDTVDLGALALAVGCLSIVYFMARIGIRSIPMFFIVGFAVWLSFDASGLHATIAGVILGLMTPARAWVGDERMRTLLGKATDHPRGEHWSGNTTERSDLQTAGRAIEEALSPLERLEIMLLPWVGFAIMPVFALANAGVEFSGITLNEPVLLAIFAGLVIGKPFGVLLFCWIAVRLRLAKFGAGLDWGFLAAGAMLTGIGFTMSIFIADLAFVPTLIPAAKAGIFAASAAAAIAGLLMLLRRVVRKPATI</sequence>
<dbReference type="PANTHER" id="PTHR30341:SF0">
    <property type="entry name" value="NA(+)_H(+) ANTIPORTER NHAA"/>
    <property type="match status" value="1"/>
</dbReference>
<dbReference type="NCBIfam" id="TIGR00773">
    <property type="entry name" value="NhaA"/>
    <property type="match status" value="1"/>
</dbReference>
<dbReference type="Gene3D" id="1.20.1530.10">
    <property type="entry name" value="Na+/H+ antiporter like domain"/>
    <property type="match status" value="1"/>
</dbReference>
<dbReference type="Proteomes" id="UP000612349">
    <property type="component" value="Unassembled WGS sequence"/>
</dbReference>
<keyword evidence="2 6" id="KW-1003">Cell membrane</keyword>
<comment type="function">
    <text evidence="6">Na(+)/H(+) antiporter that extrudes sodium in exchange for external protons.</text>
</comment>
<evidence type="ECO:0000256" key="2">
    <source>
        <dbReference type="ARBA" id="ARBA00022475"/>
    </source>
</evidence>
<keyword evidence="4 6" id="KW-1133">Transmembrane helix</keyword>
<dbReference type="GO" id="GO:0006885">
    <property type="term" value="P:regulation of pH"/>
    <property type="evidence" value="ECO:0007669"/>
    <property type="project" value="UniProtKB-UniRule"/>
</dbReference>
<dbReference type="GO" id="GO:0015385">
    <property type="term" value="F:sodium:proton antiporter activity"/>
    <property type="evidence" value="ECO:0007669"/>
    <property type="project" value="UniProtKB-UniRule"/>
</dbReference>
<keyword evidence="6" id="KW-0915">Sodium</keyword>
<feature type="transmembrane region" description="Helical" evidence="6">
    <location>
        <begin position="326"/>
        <end position="347"/>
    </location>
</feature>
<keyword evidence="6" id="KW-0739">Sodium transport</keyword>
<keyword evidence="8" id="KW-1185">Reference proteome</keyword>
<name>A0A916YUB5_9SPHN</name>
<comment type="catalytic activity">
    <reaction evidence="6">
        <text>Na(+)(in) + 2 H(+)(out) = Na(+)(out) + 2 H(+)(in)</text>
        <dbReference type="Rhea" id="RHEA:29251"/>
        <dbReference type="ChEBI" id="CHEBI:15378"/>
        <dbReference type="ChEBI" id="CHEBI:29101"/>
    </reaction>
</comment>
<reference evidence="7" key="1">
    <citation type="journal article" date="2014" name="Int. J. Syst. Evol. Microbiol.">
        <title>Complete genome sequence of Corynebacterium casei LMG S-19264T (=DSM 44701T), isolated from a smear-ripened cheese.</title>
        <authorList>
            <consortium name="US DOE Joint Genome Institute (JGI-PGF)"/>
            <person name="Walter F."/>
            <person name="Albersmeier A."/>
            <person name="Kalinowski J."/>
            <person name="Ruckert C."/>
        </authorList>
    </citation>
    <scope>NUCLEOTIDE SEQUENCE</scope>
    <source>
        <strain evidence="7">CGMCC 1.15360</strain>
    </source>
</reference>
<evidence type="ECO:0000256" key="3">
    <source>
        <dbReference type="ARBA" id="ARBA00022692"/>
    </source>
</evidence>
<feature type="transmembrane region" description="Helical" evidence="6">
    <location>
        <begin position="84"/>
        <end position="107"/>
    </location>
</feature>
<feature type="transmembrane region" description="Helical" evidence="6">
    <location>
        <begin position="293"/>
        <end position="314"/>
    </location>
</feature>
<evidence type="ECO:0000313" key="7">
    <source>
        <dbReference type="EMBL" id="GGD60691.1"/>
    </source>
</evidence>
<accession>A0A916YUB5</accession>
<feature type="transmembrane region" description="Helical" evidence="6">
    <location>
        <begin position="157"/>
        <end position="175"/>
    </location>
</feature>
<dbReference type="PANTHER" id="PTHR30341">
    <property type="entry name" value="SODIUM ION/PROTON ANTIPORTER NHAA-RELATED"/>
    <property type="match status" value="1"/>
</dbReference>
<evidence type="ECO:0000256" key="4">
    <source>
        <dbReference type="ARBA" id="ARBA00022989"/>
    </source>
</evidence>
<proteinExistence type="inferred from homology"/>
<evidence type="ECO:0000313" key="8">
    <source>
        <dbReference type="Proteomes" id="UP000612349"/>
    </source>
</evidence>
<dbReference type="AlphaFoldDB" id="A0A916YUB5"/>
<keyword evidence="6" id="KW-0406">Ion transport</keyword>
<dbReference type="GO" id="GO:0005886">
    <property type="term" value="C:plasma membrane"/>
    <property type="evidence" value="ECO:0007669"/>
    <property type="project" value="UniProtKB-SubCell"/>
</dbReference>
<evidence type="ECO:0000256" key="6">
    <source>
        <dbReference type="HAMAP-Rule" id="MF_01844"/>
    </source>
</evidence>
<feature type="transmembrane region" description="Helical" evidence="6">
    <location>
        <begin position="227"/>
        <end position="246"/>
    </location>
</feature>
<dbReference type="InterPro" id="IPR023171">
    <property type="entry name" value="Na/H_antiporter_dom_sf"/>
</dbReference>
<keyword evidence="6" id="KW-0050">Antiport</keyword>
<keyword evidence="3 6" id="KW-0812">Transmembrane</keyword>
<evidence type="ECO:0000256" key="1">
    <source>
        <dbReference type="ARBA" id="ARBA00004429"/>
    </source>
</evidence>
<organism evidence="7 8">
    <name type="scientific">Croceicoccus mobilis</name>
    <dbReference type="NCBI Taxonomy" id="1703339"/>
    <lineage>
        <taxon>Bacteria</taxon>
        <taxon>Pseudomonadati</taxon>
        <taxon>Pseudomonadota</taxon>
        <taxon>Alphaproteobacteria</taxon>
        <taxon>Sphingomonadales</taxon>
        <taxon>Erythrobacteraceae</taxon>
        <taxon>Croceicoccus</taxon>
    </lineage>
</organism>
<dbReference type="Pfam" id="PF06965">
    <property type="entry name" value="Na_H_antiport_1"/>
    <property type="match status" value="1"/>
</dbReference>
<comment type="subcellular location">
    <subcellularLocation>
        <location evidence="1">Cell inner membrane</location>
        <topology evidence="1">Multi-pass membrane protein</topology>
    </subcellularLocation>
    <subcellularLocation>
        <location evidence="6">Cell membrane</location>
        <topology evidence="6">Multi-pass membrane protein</topology>
    </subcellularLocation>
</comment>
<reference evidence="7" key="2">
    <citation type="submission" date="2020-09" db="EMBL/GenBank/DDBJ databases">
        <authorList>
            <person name="Sun Q."/>
            <person name="Zhou Y."/>
        </authorList>
    </citation>
    <scope>NUCLEOTIDE SEQUENCE</scope>
    <source>
        <strain evidence="7">CGMCC 1.15360</strain>
    </source>
</reference>
<gene>
    <name evidence="6" type="primary">nhaA</name>
    <name evidence="7" type="ORF">GCM10010990_07740</name>
</gene>
<protein>
    <recommendedName>
        <fullName evidence="6">Na(+)/H(+) antiporter NhaA</fullName>
    </recommendedName>
    <alternativeName>
        <fullName evidence="6">Sodium/proton antiporter NhaA</fullName>
    </alternativeName>
</protein>
<comment type="similarity">
    <text evidence="6">Belongs to the NhaA Na(+)/H(+) (TC 2.A.33) antiporter family.</text>
</comment>
<dbReference type="InterPro" id="IPR004670">
    <property type="entry name" value="NhaA"/>
</dbReference>
<feature type="transmembrane region" description="Helical" evidence="6">
    <location>
        <begin position="113"/>
        <end position="129"/>
    </location>
</feature>
<keyword evidence="6" id="KW-0813">Transport</keyword>
<feature type="transmembrane region" description="Helical" evidence="6">
    <location>
        <begin position="258"/>
        <end position="281"/>
    </location>
</feature>
<comment type="caution">
    <text evidence="7">The sequence shown here is derived from an EMBL/GenBank/DDBJ whole genome shotgun (WGS) entry which is preliminary data.</text>
</comment>
<keyword evidence="5 6" id="KW-0472">Membrane</keyword>
<dbReference type="EMBL" id="BMIP01000001">
    <property type="protein sequence ID" value="GGD60691.1"/>
    <property type="molecule type" value="Genomic_DNA"/>
</dbReference>
<feature type="transmembrane region" description="Helical" evidence="6">
    <location>
        <begin position="55"/>
        <end position="77"/>
    </location>
</feature>